<sequence>MGRALEEILASEKPEVVAAANRQAALILNQLEQEADPSQEEPTETPAPPSAGVDDLR</sequence>
<dbReference type="EMBL" id="CP022426">
    <property type="protein sequence ID" value="ATP11638.1"/>
    <property type="molecule type" value="Genomic_DNA"/>
</dbReference>
<accession>A0A2D1QML8</accession>
<evidence type="ECO:0000313" key="3">
    <source>
        <dbReference type="Proteomes" id="UP000222916"/>
    </source>
</evidence>
<name>A0A2D1QML8_AERSA</name>
<proteinExistence type="predicted"/>
<evidence type="ECO:0000313" key="2">
    <source>
        <dbReference type="EMBL" id="ATP11638.1"/>
    </source>
</evidence>
<organism evidence="2 3">
    <name type="scientific">Aeromonas salmonicida subsp. pectinolytica 34mel</name>
    <dbReference type="NCBI Taxonomy" id="1324960"/>
    <lineage>
        <taxon>Bacteria</taxon>
        <taxon>Pseudomonadati</taxon>
        <taxon>Pseudomonadota</taxon>
        <taxon>Gammaproteobacteria</taxon>
        <taxon>Aeromonadales</taxon>
        <taxon>Aeromonadaceae</taxon>
        <taxon>Aeromonas</taxon>
    </lineage>
</organism>
<feature type="compositionally biased region" description="Acidic residues" evidence="1">
    <location>
        <begin position="33"/>
        <end position="43"/>
    </location>
</feature>
<reference evidence="3" key="1">
    <citation type="journal article" date="2018" name="BMC Genomics">
        <title>The complete and fully assembled genome sequence of Aeromonas salmonicida subsp. pectinolytica and its comparative analysis with other Aeromonas species: investigation of the mobilome in environmental and pathogenic strains.</title>
        <authorList>
            <person name="Pfeiffer F."/>
            <person name="Zamora-Lagos M.A."/>
            <person name="Blettinger M."/>
            <person name="Yeroslaviz A."/>
            <person name="Dahl A."/>
            <person name="Gruber S."/>
            <person name="Habermann B.H."/>
        </authorList>
    </citation>
    <scope>NUCLEOTIDE SEQUENCE [LARGE SCALE GENOMIC DNA]</scope>
    <source>
        <strain evidence="3">34mel</strain>
    </source>
</reference>
<dbReference type="AlphaFoldDB" id="A0A2D1QML8"/>
<feature type="region of interest" description="Disordered" evidence="1">
    <location>
        <begin position="30"/>
        <end position="57"/>
    </location>
</feature>
<evidence type="ECO:0000256" key="1">
    <source>
        <dbReference type="SAM" id="MobiDB-lite"/>
    </source>
</evidence>
<protein>
    <submittedName>
        <fullName evidence="2">Uncharacterized protein</fullName>
    </submittedName>
</protein>
<gene>
    <name evidence="2" type="ORF">Asalp_45790</name>
</gene>
<dbReference type="Proteomes" id="UP000222916">
    <property type="component" value="Chromosome"/>
</dbReference>